<dbReference type="SUPFAM" id="SSF50022">
    <property type="entry name" value="ISP domain"/>
    <property type="match status" value="1"/>
</dbReference>
<dbReference type="InterPro" id="IPR001663">
    <property type="entry name" value="Rng_hydr_dOase-A"/>
</dbReference>
<dbReference type="PROSITE" id="PS51296">
    <property type="entry name" value="RIESKE"/>
    <property type="match status" value="1"/>
</dbReference>
<evidence type="ECO:0000256" key="5">
    <source>
        <dbReference type="ARBA" id="ARBA00023004"/>
    </source>
</evidence>
<keyword evidence="2" id="KW-0001">2Fe-2S</keyword>
<dbReference type="PROSITE" id="PS00570">
    <property type="entry name" value="RING_HYDROXYL_ALPHA"/>
    <property type="match status" value="1"/>
</dbReference>
<evidence type="ECO:0000259" key="8">
    <source>
        <dbReference type="PROSITE" id="PS51296"/>
    </source>
</evidence>
<dbReference type="RefSeq" id="WP_243802249.1">
    <property type="nucleotide sequence ID" value="NZ_JALHAT010000039.1"/>
</dbReference>
<keyword evidence="7" id="KW-0520">NAD</keyword>
<protein>
    <submittedName>
        <fullName evidence="9">Aromatic ring-hydroxylating dioxygenase subunit alpha</fullName>
    </submittedName>
</protein>
<dbReference type="InterPro" id="IPR015879">
    <property type="entry name" value="Ring_hydroxy_dOase_asu_C_dom"/>
</dbReference>
<dbReference type="Pfam" id="PF00848">
    <property type="entry name" value="Ring_hydroxyl_A"/>
    <property type="match status" value="1"/>
</dbReference>
<dbReference type="PANTHER" id="PTHR43756:SF5">
    <property type="entry name" value="CHOLINE MONOOXYGENASE, CHLOROPLASTIC"/>
    <property type="match status" value="1"/>
</dbReference>
<feature type="domain" description="Rieske" evidence="8">
    <location>
        <begin position="41"/>
        <end position="149"/>
    </location>
</feature>
<evidence type="ECO:0000313" key="9">
    <source>
        <dbReference type="EMBL" id="MCJ1962359.1"/>
    </source>
</evidence>
<reference evidence="9" key="1">
    <citation type="submission" date="2022-03" db="EMBL/GenBank/DDBJ databases">
        <title>Identification of a novel bacterium isolated from mangrove sediments.</title>
        <authorList>
            <person name="Pan X."/>
        </authorList>
    </citation>
    <scope>NUCLEOTIDE SEQUENCE</scope>
    <source>
        <strain evidence="9">B2637</strain>
    </source>
</reference>
<dbReference type="EMBL" id="JALHAT010000039">
    <property type="protein sequence ID" value="MCJ1962359.1"/>
    <property type="molecule type" value="Genomic_DNA"/>
</dbReference>
<evidence type="ECO:0000256" key="2">
    <source>
        <dbReference type="ARBA" id="ARBA00022714"/>
    </source>
</evidence>
<comment type="cofactor">
    <cofactor evidence="1">
        <name>Fe cation</name>
        <dbReference type="ChEBI" id="CHEBI:24875"/>
    </cofactor>
</comment>
<evidence type="ECO:0000256" key="6">
    <source>
        <dbReference type="ARBA" id="ARBA00023014"/>
    </source>
</evidence>
<evidence type="ECO:0000256" key="4">
    <source>
        <dbReference type="ARBA" id="ARBA00023002"/>
    </source>
</evidence>
<sequence>MSVQASVEKRLIDRAVRIGNEAYVSPDYARAEAERLWPRVWQIACREEEVAAPGDYVTYDIAEDSVIVVRGQDGDIRAFHNLCRHRARRLAEGCGNRKGFTCPFHAWSWDLSGACLGMTRGDAWDGALGKEDVPLLSVRAATWGGWVFVTMDEDAPPLAEYLGEVASNLAPFEFEKMRYRWRQYLTFPCNWKVAIEAFNEGYHVAGTHPQLTKFSVKPTWSDAWGLHGVFGSAAREGSGGASSGAAGAADMREGLKHSLNQLWEEVNATTTQTMVDVANLLPSELPEGTPPAEVQMHLMKRTIEEDAKRGVLWPRIDPAHFAKVGNVLHIFPNTVIVHGPVFALCYRARPCGEDPNRCIFEVYTLEKFPEGAEPRPENLYRPEMTEANWRKVLCQDFSNMEAVQQGLRSRAFAGIYPSPVEEKAIVNFHRVLADYVGRGAPEPID</sequence>
<keyword evidence="5" id="KW-0408">Iron</keyword>
<keyword evidence="9" id="KW-0223">Dioxygenase</keyword>
<dbReference type="Pfam" id="PF00355">
    <property type="entry name" value="Rieske"/>
    <property type="match status" value="1"/>
</dbReference>
<dbReference type="PANTHER" id="PTHR43756">
    <property type="entry name" value="CHOLINE MONOOXYGENASE, CHLOROPLASTIC"/>
    <property type="match status" value="1"/>
</dbReference>
<evidence type="ECO:0000256" key="7">
    <source>
        <dbReference type="ARBA" id="ARBA00023027"/>
    </source>
</evidence>
<dbReference type="SUPFAM" id="SSF55961">
    <property type="entry name" value="Bet v1-like"/>
    <property type="match status" value="1"/>
</dbReference>
<evidence type="ECO:0000256" key="3">
    <source>
        <dbReference type="ARBA" id="ARBA00022723"/>
    </source>
</evidence>
<dbReference type="GO" id="GO:0051213">
    <property type="term" value="F:dioxygenase activity"/>
    <property type="evidence" value="ECO:0007669"/>
    <property type="project" value="UniProtKB-KW"/>
</dbReference>
<keyword evidence="6" id="KW-0411">Iron-sulfur</keyword>
<dbReference type="PRINTS" id="PR00090">
    <property type="entry name" value="RNGDIOXGNASE"/>
</dbReference>
<dbReference type="Proteomes" id="UP001162802">
    <property type="component" value="Unassembled WGS sequence"/>
</dbReference>
<dbReference type="InterPro" id="IPR017941">
    <property type="entry name" value="Rieske_2Fe-2S"/>
</dbReference>
<comment type="caution">
    <text evidence="9">The sequence shown here is derived from an EMBL/GenBank/DDBJ whole genome shotgun (WGS) entry which is preliminary data.</text>
</comment>
<organism evidence="9 10">
    <name type="scientific">Novosphingobium mangrovi</name>
    <name type="common">ex Hu et al. 2023</name>
    <dbReference type="NCBI Taxonomy" id="2930094"/>
    <lineage>
        <taxon>Bacteria</taxon>
        <taxon>Pseudomonadati</taxon>
        <taxon>Pseudomonadota</taxon>
        <taxon>Alphaproteobacteria</taxon>
        <taxon>Sphingomonadales</taxon>
        <taxon>Sphingomonadaceae</taxon>
        <taxon>Novosphingobium</taxon>
    </lineage>
</organism>
<dbReference type="Gene3D" id="3.90.380.10">
    <property type="entry name" value="Naphthalene 1,2-dioxygenase Alpha Subunit, Chain A, domain 1"/>
    <property type="match status" value="1"/>
</dbReference>
<dbReference type="InterPro" id="IPR015881">
    <property type="entry name" value="ARHD_Rieske_2Fe_2S"/>
</dbReference>
<keyword evidence="3" id="KW-0479">Metal-binding</keyword>
<dbReference type="InterPro" id="IPR036922">
    <property type="entry name" value="Rieske_2Fe-2S_sf"/>
</dbReference>
<keyword evidence="10" id="KW-1185">Reference proteome</keyword>
<evidence type="ECO:0000313" key="10">
    <source>
        <dbReference type="Proteomes" id="UP001162802"/>
    </source>
</evidence>
<keyword evidence="4" id="KW-0560">Oxidoreductase</keyword>
<name>A0ABT0AGQ0_9SPHN</name>
<accession>A0ABT0AGQ0</accession>
<gene>
    <name evidence="9" type="ORF">MTR65_16825</name>
</gene>
<proteinExistence type="predicted"/>
<evidence type="ECO:0000256" key="1">
    <source>
        <dbReference type="ARBA" id="ARBA00001962"/>
    </source>
</evidence>
<dbReference type="Gene3D" id="2.102.10.10">
    <property type="entry name" value="Rieske [2Fe-2S] iron-sulphur domain"/>
    <property type="match status" value="1"/>
</dbReference>
<dbReference type="CDD" id="cd03469">
    <property type="entry name" value="Rieske_RO_Alpha_N"/>
    <property type="match status" value="1"/>
</dbReference>